<dbReference type="Pfam" id="PF05618">
    <property type="entry name" value="Zn_protease"/>
    <property type="match status" value="1"/>
</dbReference>
<dbReference type="EMBL" id="CP066167">
    <property type="protein sequence ID" value="QQD20228.1"/>
    <property type="molecule type" value="Genomic_DNA"/>
</dbReference>
<evidence type="ECO:0000313" key="3">
    <source>
        <dbReference type="Proteomes" id="UP000596063"/>
    </source>
</evidence>
<organism evidence="2 3">
    <name type="scientific">Spongiibacter nanhainus</name>
    <dbReference type="NCBI Taxonomy" id="2794344"/>
    <lineage>
        <taxon>Bacteria</taxon>
        <taxon>Pseudomonadati</taxon>
        <taxon>Pseudomonadota</taxon>
        <taxon>Gammaproteobacteria</taxon>
        <taxon>Cellvibrionales</taxon>
        <taxon>Spongiibacteraceae</taxon>
        <taxon>Spongiibacter</taxon>
    </lineage>
</organism>
<dbReference type="InterPro" id="IPR021109">
    <property type="entry name" value="Peptidase_aspartic_dom_sf"/>
</dbReference>
<keyword evidence="2" id="KW-0378">Hydrolase</keyword>
<dbReference type="PANTHER" id="PTHR38037">
    <property type="entry name" value="ZN_PROTEASE DOMAIN-CONTAINING PROTEIN"/>
    <property type="match status" value="1"/>
</dbReference>
<dbReference type="GO" id="GO:0008233">
    <property type="term" value="F:peptidase activity"/>
    <property type="evidence" value="ECO:0007669"/>
    <property type="project" value="UniProtKB-KW"/>
</dbReference>
<dbReference type="InterPro" id="IPR008503">
    <property type="entry name" value="Asp_endopeptidase"/>
</dbReference>
<dbReference type="KEGG" id="snan:I6N98_17655"/>
<gene>
    <name evidence="2" type="ORF">I6N98_17655</name>
</gene>
<proteinExistence type="predicted"/>
<sequence length="142" mass="16127">MGWREFIDLPDLGLYNIKAKVDTGARSSSIHAFDIQPEEQDGQQWVNFKVHPLQHDDSEVVQCRAPVKDSRQVTDSGGHRTQRYVIDTTFNLGGEQFTAEVTLADRGNMLFRMLIGRTAMNGRYLVDPKLSYCVSHQPQTTE</sequence>
<keyword evidence="2" id="KW-0645">Protease</keyword>
<name>A0A7T4USD5_9GAMM</name>
<feature type="domain" description="Retropepsin-like aspartic endopeptidase" evidence="1">
    <location>
        <begin position="1"/>
        <end position="133"/>
    </location>
</feature>
<evidence type="ECO:0000259" key="1">
    <source>
        <dbReference type="Pfam" id="PF05618"/>
    </source>
</evidence>
<dbReference type="AlphaFoldDB" id="A0A7T4USD5"/>
<protein>
    <submittedName>
        <fullName evidence="2">ATP-dependent zinc protease</fullName>
    </submittedName>
</protein>
<keyword evidence="3" id="KW-1185">Reference proteome</keyword>
<reference evidence="2 3" key="1">
    <citation type="submission" date="2020-12" db="EMBL/GenBank/DDBJ databases">
        <authorList>
            <person name="Shan Y."/>
        </authorList>
    </citation>
    <scope>NUCLEOTIDE SEQUENCE [LARGE SCALE GENOMIC DNA]</scope>
    <source>
        <strain evidence="3">csc3.9</strain>
    </source>
</reference>
<accession>A0A7T4USD5</accession>
<dbReference type="PANTHER" id="PTHR38037:SF1">
    <property type="entry name" value="ATP-DEPENDENT ZINC PROTEASE DOMAIN-CONTAINING PROTEIN-RELATED"/>
    <property type="match status" value="1"/>
</dbReference>
<dbReference type="Proteomes" id="UP000596063">
    <property type="component" value="Chromosome"/>
</dbReference>
<dbReference type="Gene3D" id="2.40.70.10">
    <property type="entry name" value="Acid Proteases"/>
    <property type="match status" value="1"/>
</dbReference>
<dbReference type="GO" id="GO:0006508">
    <property type="term" value="P:proteolysis"/>
    <property type="evidence" value="ECO:0007669"/>
    <property type="project" value="UniProtKB-KW"/>
</dbReference>
<dbReference type="SUPFAM" id="SSF50630">
    <property type="entry name" value="Acid proteases"/>
    <property type="match status" value="1"/>
</dbReference>
<evidence type="ECO:0000313" key="2">
    <source>
        <dbReference type="EMBL" id="QQD20228.1"/>
    </source>
</evidence>